<dbReference type="OrthoDB" id="9806395at2"/>
<organism evidence="2 3">
    <name type="scientific">Syntrophothermus lipocalidus (strain DSM 12680 / TGB-C1)</name>
    <dbReference type="NCBI Taxonomy" id="643648"/>
    <lineage>
        <taxon>Bacteria</taxon>
        <taxon>Bacillati</taxon>
        <taxon>Bacillota</taxon>
        <taxon>Clostridia</taxon>
        <taxon>Eubacteriales</taxon>
        <taxon>Syntrophomonadaceae</taxon>
        <taxon>Syntrophothermus</taxon>
    </lineage>
</organism>
<feature type="domain" description="VWFA" evidence="1">
    <location>
        <begin position="408"/>
        <end position="580"/>
    </location>
</feature>
<dbReference type="Proteomes" id="UP000000378">
    <property type="component" value="Chromosome"/>
</dbReference>
<evidence type="ECO:0000313" key="2">
    <source>
        <dbReference type="EMBL" id="ADI02805.1"/>
    </source>
</evidence>
<dbReference type="SUPFAM" id="SSF53300">
    <property type="entry name" value="vWA-like"/>
    <property type="match status" value="1"/>
</dbReference>
<sequence>MVTDKHAAFDKSSVVGNYLSIYFGQEQGVRLGESTVVSRKAHAVVPGKKGNVRILVNRDAGRTYLNYVDSDQVVHIDVFHEPGVVDARAVAKEIFWAIENYLVEENPNLNFMEEEKFKNVLDYALRIEVTTRSGKGVVYDLFQGEVGPVSEEEEKLNHVHLLARLTSDRYGVVLPVAEAAEEAVVKSGLRLAKVKKISHGNEKQKPDNFAGYIVLPWKKAKGEYSQILIRENQNQLILKLAEKFANLEEVEEFLESCTANILKRKSQDEQRRKWGDVDHYLDQLQQLGLIKNGLLGPVLTKEGRQLKDFLLKHRCELEAEIRRNIRHTSSVARRYQKIGKSDYKPSQVYFTNRNKTVKVEDGTWSGDLAVPETVVQAKKSSLLRGENRLTIHKEDLHVYDRKSYVPIDVCLLIDASASMAGDKRQAACYLAEHLLLTGREKVAVVTFQEMSATVAVPFTRNQKVLSKGLARIRPGGLTPMADGIFTSVELIRSSRVHNPLLILITDGMPNFPLWSFDAKSDALEAARKVAEAGIKFVCIGLESNKVFLRDVAKQARGTLYIVDDLNRDSLINIVKYEKRVTEATGIL</sequence>
<dbReference type="PROSITE" id="PS50234">
    <property type="entry name" value="VWFA"/>
    <property type="match status" value="1"/>
</dbReference>
<dbReference type="PANTHER" id="PTHR35023:SF1">
    <property type="entry name" value="MG-PROTOPORPHYRIN IX CHELATASE"/>
    <property type="match status" value="1"/>
</dbReference>
<name>D7CIS7_SYNLT</name>
<dbReference type="AlphaFoldDB" id="D7CIS7"/>
<reference evidence="2 3" key="2">
    <citation type="journal article" date="2010" name="Stand. Genomic Sci.">
        <title>Complete genome sequence of Syntrophothermus lipocalidus type strain (TGB-C1).</title>
        <authorList>
            <person name="Djao O.D."/>
            <person name="Zhang X."/>
            <person name="Lucas S."/>
            <person name="Lapidus A."/>
            <person name="Del Rio T.G."/>
            <person name="Nolan M."/>
            <person name="Tice H."/>
            <person name="Cheng J.F."/>
            <person name="Han C."/>
            <person name="Tapia R."/>
            <person name="Goodwin L."/>
            <person name="Pitluck S."/>
            <person name="Liolios K."/>
            <person name="Ivanova N."/>
            <person name="Mavromatis K."/>
            <person name="Mikhailova N."/>
            <person name="Ovchinnikova G."/>
            <person name="Pati A."/>
            <person name="Brambilla E."/>
            <person name="Chen A."/>
            <person name="Palaniappan K."/>
            <person name="Land M."/>
            <person name="Hauser L."/>
            <person name="Chang Y.J."/>
            <person name="Jeffries C.D."/>
            <person name="Rohde M."/>
            <person name="Sikorski J."/>
            <person name="Spring S."/>
            <person name="Goker M."/>
            <person name="Detter J.C."/>
            <person name="Woyke T."/>
            <person name="Bristow J."/>
            <person name="Eisen J.A."/>
            <person name="Markowitz V."/>
            <person name="Hugenholtz P."/>
            <person name="Kyrpides N.C."/>
            <person name="Klenk H.P."/>
        </authorList>
    </citation>
    <scope>NUCLEOTIDE SEQUENCE [LARGE SCALE GENOMIC DNA]</scope>
    <source>
        <strain evidence="3">DSM 12680 / TGB-C1</strain>
    </source>
</reference>
<dbReference type="Gene3D" id="3.40.50.410">
    <property type="entry name" value="von Willebrand factor, type A domain"/>
    <property type="match status" value="1"/>
</dbReference>
<dbReference type="EMBL" id="CP002048">
    <property type="protein sequence ID" value="ADI02805.1"/>
    <property type="molecule type" value="Genomic_DNA"/>
</dbReference>
<dbReference type="InterPro" id="IPR052989">
    <property type="entry name" value="Mg-chelatase_DI-like"/>
</dbReference>
<dbReference type="SMART" id="SM00327">
    <property type="entry name" value="VWA"/>
    <property type="match status" value="1"/>
</dbReference>
<dbReference type="InterPro" id="IPR002035">
    <property type="entry name" value="VWF_A"/>
</dbReference>
<evidence type="ECO:0000313" key="3">
    <source>
        <dbReference type="Proteomes" id="UP000000378"/>
    </source>
</evidence>
<gene>
    <name evidence="2" type="ordered locus">Slip_2058</name>
</gene>
<accession>D7CIS7</accession>
<dbReference type="HOGENOM" id="CLU_015279_0_0_9"/>
<dbReference type="eggNOG" id="COG1240">
    <property type="taxonomic scope" value="Bacteria"/>
</dbReference>
<dbReference type="Pfam" id="PF13519">
    <property type="entry name" value="VWA_2"/>
    <property type="match status" value="1"/>
</dbReference>
<evidence type="ECO:0000259" key="1">
    <source>
        <dbReference type="PROSITE" id="PS50234"/>
    </source>
</evidence>
<reference evidence="3" key="1">
    <citation type="journal article" date="2010" name="Stand. Genomic Sci.">
        <title>Complete genome sequence of Syntrophothermus lipocalidus type strain (TGB-C1T).</title>
        <authorList>
            <consortium name="US DOE Joint Genome Institute (JGI-PGF)"/>
            <person name="Djao O."/>
            <person name="Zhang X."/>
            <person name="Lucas S."/>
            <person name="Lapidus A."/>
            <person name="Glavina Del Rio T."/>
            <person name="Nolan M."/>
            <person name="Tice H."/>
            <person name="Cheng J."/>
            <person name="Han C."/>
            <person name="Tapia R."/>
            <person name="Goodwin L."/>
            <person name="Pitluck S."/>
            <person name="Liolios K."/>
            <person name="Ivanova N."/>
            <person name="Mavromatis K."/>
            <person name="Mikhailova N."/>
            <person name="Ovchinnikova G."/>
            <person name="Pati A."/>
            <person name="Brambilla E."/>
            <person name="Chen A."/>
            <person name="Palaniappan K."/>
            <person name="Land M."/>
            <person name="Hauser L."/>
            <person name="Chang Y."/>
            <person name="Jeffries C."/>
            <person name="Rohde M."/>
            <person name="Sikorski J."/>
            <person name="Spring S."/>
            <person name="Goker M."/>
            <person name="Detter J."/>
            <person name="Woyke T."/>
            <person name="Bristow J."/>
            <person name="Eisen J."/>
            <person name="Markowitz V."/>
            <person name="Hugenholtz P."/>
            <person name="Kyrpides N."/>
            <person name="Klenk H."/>
        </authorList>
    </citation>
    <scope>NUCLEOTIDE SEQUENCE [LARGE SCALE GENOMIC DNA]</scope>
    <source>
        <strain evidence="3">DSM 12680 / TGB-C1</strain>
    </source>
</reference>
<dbReference type="RefSeq" id="WP_013176207.1">
    <property type="nucleotide sequence ID" value="NC_014220.1"/>
</dbReference>
<dbReference type="STRING" id="643648.Slip_2058"/>
<dbReference type="InterPro" id="IPR036465">
    <property type="entry name" value="vWFA_dom_sf"/>
</dbReference>
<dbReference type="KEGG" id="slp:Slip_2058"/>
<keyword evidence="3" id="KW-1185">Reference proteome</keyword>
<dbReference type="PANTHER" id="PTHR35023">
    <property type="entry name" value="CHELATASE-RELATED"/>
    <property type="match status" value="1"/>
</dbReference>
<protein>
    <submittedName>
        <fullName evidence="2">von Willebrand factor type A</fullName>
    </submittedName>
</protein>
<proteinExistence type="predicted"/>